<dbReference type="Gene3D" id="3.90.550.10">
    <property type="entry name" value="Spore Coat Polysaccharide Biosynthesis Protein SpsA, Chain A"/>
    <property type="match status" value="1"/>
</dbReference>
<dbReference type="Proteomes" id="UP000199296">
    <property type="component" value="Unassembled WGS sequence"/>
</dbReference>
<comment type="subcellular location">
    <subcellularLocation>
        <location evidence="4">Cytoplasm</location>
    </subcellularLocation>
</comment>
<dbReference type="UniPathway" id="UPA00358">
    <property type="reaction ID" value="UER00476"/>
</dbReference>
<dbReference type="EC" id="2.7.7.38" evidence="4"/>
<protein>
    <recommendedName>
        <fullName evidence="4">3-deoxy-manno-octulosonate cytidylyltransferase</fullName>
        <ecNumber evidence="4">2.7.7.38</ecNumber>
    </recommendedName>
    <alternativeName>
        <fullName evidence="4">CMP-2-keto-3-deoxyoctulosonic acid synthase</fullName>
        <shortName evidence="4">CKS</shortName>
        <shortName evidence="4">CMP-KDO synthase</shortName>
    </alternativeName>
</protein>
<keyword evidence="3 4" id="KW-0448">Lipopolysaccharide biosynthesis</keyword>
<proteinExistence type="inferred from homology"/>
<name>A0A1G7Y978_9FLAO</name>
<accession>A0A1G7Y978</accession>
<dbReference type="AlphaFoldDB" id="A0A1G7Y978"/>
<keyword evidence="4" id="KW-0963">Cytoplasm</keyword>
<dbReference type="PANTHER" id="PTHR42866:SF2">
    <property type="entry name" value="3-DEOXY-MANNO-OCTULOSONATE CYTIDYLYLTRANSFERASE, MITOCHONDRIAL"/>
    <property type="match status" value="1"/>
</dbReference>
<gene>
    <name evidence="4" type="primary">kdsB</name>
    <name evidence="5" type="ORF">SAMN04488027_11148</name>
</gene>
<keyword evidence="2 4" id="KW-0548">Nucleotidyltransferase</keyword>
<dbReference type="CDD" id="cd02517">
    <property type="entry name" value="CMP-KDO-Synthetase"/>
    <property type="match status" value="1"/>
</dbReference>
<organism evidence="5 6">
    <name type="scientific">Psychroflexus sediminis</name>
    <dbReference type="NCBI Taxonomy" id="470826"/>
    <lineage>
        <taxon>Bacteria</taxon>
        <taxon>Pseudomonadati</taxon>
        <taxon>Bacteroidota</taxon>
        <taxon>Flavobacteriia</taxon>
        <taxon>Flavobacteriales</taxon>
        <taxon>Flavobacteriaceae</taxon>
        <taxon>Psychroflexus</taxon>
    </lineage>
</organism>
<evidence type="ECO:0000313" key="5">
    <source>
        <dbReference type="EMBL" id="SDG92883.1"/>
    </source>
</evidence>
<dbReference type="EMBL" id="FNCW01000011">
    <property type="protein sequence ID" value="SDG92883.1"/>
    <property type="molecule type" value="Genomic_DNA"/>
</dbReference>
<dbReference type="PANTHER" id="PTHR42866">
    <property type="entry name" value="3-DEOXY-MANNO-OCTULOSONATE CYTIDYLYLTRANSFERASE"/>
    <property type="match status" value="1"/>
</dbReference>
<keyword evidence="1 4" id="KW-0808">Transferase</keyword>
<dbReference type="STRING" id="470826.SAMN04488027_11148"/>
<dbReference type="GO" id="GO:0033468">
    <property type="term" value="P:CMP-keto-3-deoxy-D-manno-octulosonic acid biosynthetic process"/>
    <property type="evidence" value="ECO:0007669"/>
    <property type="project" value="UniProtKB-UniRule"/>
</dbReference>
<dbReference type="RefSeq" id="WP_093368582.1">
    <property type="nucleotide sequence ID" value="NZ_FNCW01000011.1"/>
</dbReference>
<evidence type="ECO:0000313" key="6">
    <source>
        <dbReference type="Proteomes" id="UP000199296"/>
    </source>
</evidence>
<dbReference type="InterPro" id="IPR004528">
    <property type="entry name" value="KdsB"/>
</dbReference>
<dbReference type="NCBIfam" id="NF009905">
    <property type="entry name" value="PRK13368.1"/>
    <property type="match status" value="1"/>
</dbReference>
<dbReference type="OrthoDB" id="9815559at2"/>
<dbReference type="GO" id="GO:0009103">
    <property type="term" value="P:lipopolysaccharide biosynthetic process"/>
    <property type="evidence" value="ECO:0007669"/>
    <property type="project" value="UniProtKB-UniRule"/>
</dbReference>
<dbReference type="Pfam" id="PF02348">
    <property type="entry name" value="CTP_transf_3"/>
    <property type="match status" value="1"/>
</dbReference>
<sequence length="246" mass="27883">MSKPFKVIAMIPARYQAARFPGKLMQDLAGKPVIVRTYEAAKNTGLFDEVYVVTDSELIFSEIEKQGGKAMMSQKEHECGSDRIAEAVESMDVDIVINVQGDEPFINEKALSQLLNVFEKDTDKIIDLASLKVKLTSEEDIVNPNQVKVITDLNNFALYFSRSPIPFHRAKDVEVDYFKHVGIYAFRKEALMAFYNLPMSPLEASEKIECIRYLENGKTIKMVETQEVSIGIDTPEDLEKARLKFD</sequence>
<comment type="pathway">
    <text evidence="4">Nucleotide-sugar biosynthesis; CMP-3-deoxy-D-manno-octulosonate biosynthesis; CMP-3-deoxy-D-manno-octulosonate from 3-deoxy-D-manno-octulosonate and CTP: step 1/1.</text>
</comment>
<dbReference type="InterPro" id="IPR029044">
    <property type="entry name" value="Nucleotide-diphossugar_trans"/>
</dbReference>
<dbReference type="InterPro" id="IPR003329">
    <property type="entry name" value="Cytidylyl_trans"/>
</dbReference>
<dbReference type="SUPFAM" id="SSF53448">
    <property type="entry name" value="Nucleotide-diphospho-sugar transferases"/>
    <property type="match status" value="1"/>
</dbReference>
<comment type="similarity">
    <text evidence="4">Belongs to the KdsB family.</text>
</comment>
<reference evidence="5 6" key="1">
    <citation type="submission" date="2016-10" db="EMBL/GenBank/DDBJ databases">
        <authorList>
            <person name="de Groot N.N."/>
        </authorList>
    </citation>
    <scope>NUCLEOTIDE SEQUENCE [LARGE SCALE GENOMIC DNA]</scope>
    <source>
        <strain evidence="5 6">DSM 19803</strain>
    </source>
</reference>
<dbReference type="NCBIfam" id="TIGR00466">
    <property type="entry name" value="kdsB"/>
    <property type="match status" value="1"/>
</dbReference>
<evidence type="ECO:0000256" key="3">
    <source>
        <dbReference type="ARBA" id="ARBA00022985"/>
    </source>
</evidence>
<evidence type="ECO:0000256" key="2">
    <source>
        <dbReference type="ARBA" id="ARBA00022695"/>
    </source>
</evidence>
<keyword evidence="6" id="KW-1185">Reference proteome</keyword>
<dbReference type="HAMAP" id="MF_00057">
    <property type="entry name" value="KdsB"/>
    <property type="match status" value="1"/>
</dbReference>
<dbReference type="GO" id="GO:0008690">
    <property type="term" value="F:3-deoxy-manno-octulosonate cytidylyltransferase activity"/>
    <property type="evidence" value="ECO:0007669"/>
    <property type="project" value="UniProtKB-UniRule"/>
</dbReference>
<evidence type="ECO:0000256" key="1">
    <source>
        <dbReference type="ARBA" id="ARBA00022679"/>
    </source>
</evidence>
<comment type="catalytic activity">
    <reaction evidence="4">
        <text>3-deoxy-alpha-D-manno-oct-2-ulosonate + CTP = CMP-3-deoxy-beta-D-manno-octulosonate + diphosphate</text>
        <dbReference type="Rhea" id="RHEA:23448"/>
        <dbReference type="ChEBI" id="CHEBI:33019"/>
        <dbReference type="ChEBI" id="CHEBI:37563"/>
        <dbReference type="ChEBI" id="CHEBI:85986"/>
        <dbReference type="ChEBI" id="CHEBI:85987"/>
        <dbReference type="EC" id="2.7.7.38"/>
    </reaction>
</comment>
<dbReference type="GO" id="GO:0005829">
    <property type="term" value="C:cytosol"/>
    <property type="evidence" value="ECO:0007669"/>
    <property type="project" value="TreeGrafter"/>
</dbReference>
<dbReference type="NCBIfam" id="NF003952">
    <property type="entry name" value="PRK05450.1-5"/>
    <property type="match status" value="1"/>
</dbReference>
<comment type="function">
    <text evidence="4">Activates KDO (a required 8-carbon sugar) for incorporation into bacterial lipopolysaccharide in Gram-negative bacteria.</text>
</comment>
<evidence type="ECO:0000256" key="4">
    <source>
        <dbReference type="HAMAP-Rule" id="MF_00057"/>
    </source>
</evidence>